<keyword evidence="1" id="KW-0732">Signal</keyword>
<evidence type="ECO:0000313" key="4">
    <source>
        <dbReference type="Proteomes" id="UP000573327"/>
    </source>
</evidence>
<feature type="signal peptide" evidence="1">
    <location>
        <begin position="1"/>
        <end position="25"/>
    </location>
</feature>
<sequence length="600" mass="64795">MRLTRILFTVSALVLTLIPTQAAQAAQAAAVDTVAVDFSTANGTPLHRASGTIYGFTEDGSLPQDHFYTDIGWHFERAGGAQLDSPGGWVAGKYDRRWASTLAQYKRTVALGGSFVILNHDLWGADGGTIPSFPGDNGNWTSYDAFLNRLISDVQANGMNPQWDIWNEPDGSNFWAPPQSQYLAMWARTYNRIRATFPNAVISGPSTAYPPSVNTGWWSAYLDFVKANNVVPDIISWHSLEGNMVLGDPYTMKSYVSSQLTARGITTTRPFQINEYAAPDQQTPGRSGWYISRLERGDIDGMRAHWGAGSNLHNDLANLLTRIGTQYVPRGDWFLYKFYGSMSGTRVAVTEGTAVDATASRTTGSAKILLGNRGVTGDVNVNLNGLSSTGLVTGGQIRAIVQQISNVDGAKGPSTVSDQTLTVTGNSASVNVPWTDSNTGYTVTLQAPGQAFQGVVVAQHSNMCLDDTNLSTTDGTQYQQYHCEGGNQQVFDFRPNANGTYTIVNQHSNKCLDVSAFSTADGAAVQQWSCLGGANQQFTLRPVTGLGTTKDYQLVAAHSGKCVDVSEISTAAGQKIHQWTCSTTTPVPSKNQVWRLYGKV</sequence>
<organism evidence="3 4">
    <name type="scientific">Kitasatospora gansuensis</name>
    <dbReference type="NCBI Taxonomy" id="258050"/>
    <lineage>
        <taxon>Bacteria</taxon>
        <taxon>Bacillati</taxon>
        <taxon>Actinomycetota</taxon>
        <taxon>Actinomycetes</taxon>
        <taxon>Kitasatosporales</taxon>
        <taxon>Streptomycetaceae</taxon>
        <taxon>Kitasatospora</taxon>
    </lineage>
</organism>
<proteinExistence type="predicted"/>
<gene>
    <name evidence="3" type="ORF">F4556_001499</name>
</gene>
<dbReference type="EMBL" id="JACHJR010000001">
    <property type="protein sequence ID" value="MBB4945964.1"/>
    <property type="molecule type" value="Genomic_DNA"/>
</dbReference>
<dbReference type="Proteomes" id="UP000573327">
    <property type="component" value="Unassembled WGS sequence"/>
</dbReference>
<dbReference type="Pfam" id="PF14200">
    <property type="entry name" value="RicinB_lectin_2"/>
    <property type="match status" value="2"/>
</dbReference>
<dbReference type="SUPFAM" id="SSF51445">
    <property type="entry name" value="(Trans)glycosidases"/>
    <property type="match status" value="1"/>
</dbReference>
<protein>
    <recommendedName>
        <fullName evidence="2">Ricin B lectin domain-containing protein</fullName>
    </recommendedName>
</protein>
<reference evidence="3 4" key="1">
    <citation type="submission" date="2020-08" db="EMBL/GenBank/DDBJ databases">
        <title>Sequencing the genomes of 1000 actinobacteria strains.</title>
        <authorList>
            <person name="Klenk H.-P."/>
        </authorList>
    </citation>
    <scope>NUCLEOTIDE SEQUENCE [LARGE SCALE GENOMIC DNA]</scope>
    <source>
        <strain evidence="3 4">DSM 44786</strain>
    </source>
</reference>
<dbReference type="InterPro" id="IPR000772">
    <property type="entry name" value="Ricin_B_lectin"/>
</dbReference>
<dbReference type="PROSITE" id="PS50231">
    <property type="entry name" value="RICIN_B_LECTIN"/>
    <property type="match status" value="1"/>
</dbReference>
<accession>A0A7W7S8P1</accession>
<feature type="chain" id="PRO_5031211119" description="Ricin B lectin domain-containing protein" evidence="1">
    <location>
        <begin position="26"/>
        <end position="600"/>
    </location>
</feature>
<dbReference type="Gene3D" id="2.80.10.50">
    <property type="match status" value="2"/>
</dbReference>
<dbReference type="InterPro" id="IPR035992">
    <property type="entry name" value="Ricin_B-like_lectins"/>
</dbReference>
<dbReference type="InterPro" id="IPR017853">
    <property type="entry name" value="GH"/>
</dbReference>
<dbReference type="SMART" id="SM00458">
    <property type="entry name" value="RICIN"/>
    <property type="match status" value="1"/>
</dbReference>
<evidence type="ECO:0000256" key="1">
    <source>
        <dbReference type="SAM" id="SignalP"/>
    </source>
</evidence>
<keyword evidence="4" id="KW-1185">Reference proteome</keyword>
<comment type="caution">
    <text evidence="3">The sequence shown here is derived from an EMBL/GenBank/DDBJ whole genome shotgun (WGS) entry which is preliminary data.</text>
</comment>
<dbReference type="RefSeq" id="WP_184912714.1">
    <property type="nucleotide sequence ID" value="NZ_JACHJR010000001.1"/>
</dbReference>
<evidence type="ECO:0000313" key="3">
    <source>
        <dbReference type="EMBL" id="MBB4945964.1"/>
    </source>
</evidence>
<dbReference type="AlphaFoldDB" id="A0A7W7S8P1"/>
<name>A0A7W7S8P1_9ACTN</name>
<dbReference type="SUPFAM" id="SSF50370">
    <property type="entry name" value="Ricin B-like lectins"/>
    <property type="match status" value="1"/>
</dbReference>
<dbReference type="Gene3D" id="3.20.20.80">
    <property type="entry name" value="Glycosidases"/>
    <property type="match status" value="1"/>
</dbReference>
<feature type="domain" description="Ricin B lectin" evidence="2">
    <location>
        <begin position="453"/>
        <end position="597"/>
    </location>
</feature>
<evidence type="ECO:0000259" key="2">
    <source>
        <dbReference type="SMART" id="SM00458"/>
    </source>
</evidence>